<accession>A0A2S2DEW2</accession>
<evidence type="ECO:0000313" key="4">
    <source>
        <dbReference type="Proteomes" id="UP000245820"/>
    </source>
</evidence>
<dbReference type="AlphaFoldDB" id="A0A2S2DEW2"/>
<dbReference type="Pfam" id="PF01541">
    <property type="entry name" value="GIY-YIG"/>
    <property type="match status" value="1"/>
</dbReference>
<dbReference type="PROSITE" id="PS50164">
    <property type="entry name" value="GIY_YIG"/>
    <property type="match status" value="1"/>
</dbReference>
<dbReference type="RefSeq" id="WP_109344289.1">
    <property type="nucleotide sequence ID" value="NZ_CP029343.1"/>
</dbReference>
<dbReference type="EMBL" id="CP029343">
    <property type="protein sequence ID" value="AWL03895.1"/>
    <property type="molecule type" value="Genomic_DNA"/>
</dbReference>
<dbReference type="InterPro" id="IPR035901">
    <property type="entry name" value="GIY-YIG_endonuc_sf"/>
</dbReference>
<keyword evidence="3" id="KW-0378">Hydrolase</keyword>
<evidence type="ECO:0000313" key="3">
    <source>
        <dbReference type="EMBL" id="AWL03895.1"/>
    </source>
</evidence>
<sequence length="97" mass="11462">MDKPSCVYILASRPYGTLYIGVTSDLIKRVWQHKEAVVPSFTSKHGVKRLFWYETRTDITHAILREKQLKRWNRDWKINLIQSTNPTWHDLYAAICG</sequence>
<dbReference type="GO" id="GO:0004519">
    <property type="term" value="F:endonuclease activity"/>
    <property type="evidence" value="ECO:0007669"/>
    <property type="project" value="UniProtKB-KW"/>
</dbReference>
<proteinExistence type="inferred from homology"/>
<dbReference type="KEGG" id="mtim:DIR46_05215"/>
<keyword evidence="4" id="KW-1185">Reference proteome</keyword>
<evidence type="ECO:0000259" key="2">
    <source>
        <dbReference type="PROSITE" id="PS50164"/>
    </source>
</evidence>
<dbReference type="Gene3D" id="3.40.1440.10">
    <property type="entry name" value="GIY-YIG endonuclease"/>
    <property type="match status" value="1"/>
</dbReference>
<gene>
    <name evidence="3" type="ORF">DIR46_05215</name>
</gene>
<comment type="similarity">
    <text evidence="1">Belongs to the UPF0213 family.</text>
</comment>
<dbReference type="InterPro" id="IPR050190">
    <property type="entry name" value="UPF0213_domain"/>
</dbReference>
<dbReference type="InterPro" id="IPR000305">
    <property type="entry name" value="GIY-YIG_endonuc"/>
</dbReference>
<dbReference type="PANTHER" id="PTHR34477:SF5">
    <property type="entry name" value="BSL5627 PROTEIN"/>
    <property type="match status" value="1"/>
</dbReference>
<dbReference type="CDD" id="cd10448">
    <property type="entry name" value="GIY-YIG_unchar_3"/>
    <property type="match status" value="1"/>
</dbReference>
<protein>
    <submittedName>
        <fullName evidence="3">Endonuclease</fullName>
    </submittedName>
</protein>
<dbReference type="PANTHER" id="PTHR34477">
    <property type="entry name" value="UPF0213 PROTEIN YHBQ"/>
    <property type="match status" value="1"/>
</dbReference>
<name>A0A2S2DEW2_9BURK</name>
<dbReference type="SUPFAM" id="SSF82771">
    <property type="entry name" value="GIY-YIG endonuclease"/>
    <property type="match status" value="1"/>
</dbReference>
<feature type="domain" description="GIY-YIG" evidence="2">
    <location>
        <begin position="3"/>
        <end position="80"/>
    </location>
</feature>
<dbReference type="Proteomes" id="UP000245820">
    <property type="component" value="Chromosome"/>
</dbReference>
<dbReference type="OrthoDB" id="9807770at2"/>
<reference evidence="3 4" key="1">
    <citation type="submission" date="2018-05" db="EMBL/GenBank/DDBJ databases">
        <title>Complete genome sequence of Massilia oculi sp. nov. CCUG 43427T (=DSM 26321T), the type strain of M. oculi, and comparison with genome sequences of other Massilia strains.</title>
        <authorList>
            <person name="Zhu B."/>
        </authorList>
    </citation>
    <scope>NUCLEOTIDE SEQUENCE [LARGE SCALE GENOMIC DNA]</scope>
    <source>
        <strain evidence="3 4">CCUG 43427</strain>
    </source>
</reference>
<keyword evidence="3" id="KW-0255">Endonuclease</keyword>
<keyword evidence="3" id="KW-0540">Nuclease</keyword>
<organism evidence="3 4">
    <name type="scientific">Massilia oculi</name>
    <dbReference type="NCBI Taxonomy" id="945844"/>
    <lineage>
        <taxon>Bacteria</taxon>
        <taxon>Pseudomonadati</taxon>
        <taxon>Pseudomonadota</taxon>
        <taxon>Betaproteobacteria</taxon>
        <taxon>Burkholderiales</taxon>
        <taxon>Oxalobacteraceae</taxon>
        <taxon>Telluria group</taxon>
        <taxon>Massilia</taxon>
    </lineage>
</organism>
<evidence type="ECO:0000256" key="1">
    <source>
        <dbReference type="ARBA" id="ARBA00007435"/>
    </source>
</evidence>